<reference evidence="2" key="1">
    <citation type="journal article" date="2019" name="J. Bacteriol.">
        <title>A Mutagenic Screen Identifies a TonB-Dependent Receptor Required for the Lanthanide Metal Switch in the Type I Methanotroph 'Methylotuvimicrobium buryatense' 5GB1C.</title>
        <authorList>
            <person name="Groom J.D."/>
            <person name="Ford S.M."/>
            <person name="Pesesky M.W."/>
            <person name="Lidstrom M.E."/>
        </authorList>
    </citation>
    <scope>NUCLEOTIDE SEQUENCE [LARGE SCALE GENOMIC DNA]</scope>
    <source>
        <strain evidence="2">5GB1C</strain>
    </source>
</reference>
<keyword evidence="1" id="KW-0966">Cell projection</keyword>
<dbReference type="EMBL" id="CP035467">
    <property type="protein sequence ID" value="QCW83868.1"/>
    <property type="molecule type" value="Genomic_DNA"/>
</dbReference>
<dbReference type="Proteomes" id="UP000305881">
    <property type="component" value="Chromosome"/>
</dbReference>
<gene>
    <name evidence="1" type="ORF">EQU24_17690</name>
</gene>
<dbReference type="Pfam" id="PF03646">
    <property type="entry name" value="FlaG"/>
    <property type="match status" value="1"/>
</dbReference>
<dbReference type="PANTHER" id="PTHR37166">
    <property type="entry name" value="PROTEIN FLAG"/>
    <property type="match status" value="1"/>
</dbReference>
<dbReference type="AlphaFoldDB" id="A0A4P9UQZ3"/>
<evidence type="ECO:0000313" key="2">
    <source>
        <dbReference type="Proteomes" id="UP000305881"/>
    </source>
</evidence>
<keyword evidence="2" id="KW-1185">Reference proteome</keyword>
<dbReference type="OrthoDB" id="5741693at2"/>
<accession>A0A4P9UQZ3</accession>
<sequence length="126" mass="13930">MKKNPLIDKATGNPVIASSVDTVSKNAPASGVLSNVHTEKDEKSQLDQRDLDDMVTQINTALQNERRSIQFNVDEDSGRTVIKIIDAKSGDQIKQIPAEELLRISRQMAEQLDQDDITGMLVQGRV</sequence>
<evidence type="ECO:0000313" key="1">
    <source>
        <dbReference type="EMBL" id="QCW83868.1"/>
    </source>
</evidence>
<protein>
    <submittedName>
        <fullName evidence="1">Flagellar protein FlaG</fullName>
    </submittedName>
</protein>
<keyword evidence="1" id="KW-0282">Flagellum</keyword>
<dbReference type="RefSeq" id="WP_085986421.1">
    <property type="nucleotide sequence ID" value="NZ_CP035467.1"/>
</dbReference>
<name>A0A4P9UQZ3_METBY</name>
<dbReference type="STRING" id="675511.GCA_000341735_03914"/>
<proteinExistence type="predicted"/>
<dbReference type="SUPFAM" id="SSF160214">
    <property type="entry name" value="FlaG-like"/>
    <property type="match status" value="1"/>
</dbReference>
<dbReference type="PANTHER" id="PTHR37166:SF1">
    <property type="entry name" value="PROTEIN FLAG"/>
    <property type="match status" value="1"/>
</dbReference>
<dbReference type="KEGG" id="mbur:EQU24_17690"/>
<dbReference type="Gene3D" id="3.30.160.170">
    <property type="entry name" value="FlaG-like"/>
    <property type="match status" value="1"/>
</dbReference>
<dbReference type="InterPro" id="IPR005186">
    <property type="entry name" value="FlaG"/>
</dbReference>
<organism evidence="1 2">
    <name type="scientific">Methylotuvimicrobium buryatense</name>
    <name type="common">Methylomicrobium buryatense</name>
    <dbReference type="NCBI Taxonomy" id="95641"/>
    <lineage>
        <taxon>Bacteria</taxon>
        <taxon>Pseudomonadati</taxon>
        <taxon>Pseudomonadota</taxon>
        <taxon>Gammaproteobacteria</taxon>
        <taxon>Methylococcales</taxon>
        <taxon>Methylococcaceae</taxon>
        <taxon>Methylotuvimicrobium</taxon>
    </lineage>
</organism>
<dbReference type="InterPro" id="IPR035924">
    <property type="entry name" value="FlaG-like_sf"/>
</dbReference>
<keyword evidence="1" id="KW-0969">Cilium</keyword>